<reference evidence="1 2" key="1">
    <citation type="submission" date="2018-02" db="EMBL/GenBank/DDBJ databases">
        <title>Genome sequence of the basidiomycete white-rot fungus Phlebia centrifuga.</title>
        <authorList>
            <person name="Granchi Z."/>
            <person name="Peng M."/>
            <person name="de Vries R.P."/>
            <person name="Hilden K."/>
            <person name="Makela M.R."/>
            <person name="Grigoriev I."/>
            <person name="Riley R."/>
        </authorList>
    </citation>
    <scope>NUCLEOTIDE SEQUENCE [LARGE SCALE GENOMIC DNA]</scope>
    <source>
        <strain evidence="1 2">FBCC195</strain>
    </source>
</reference>
<dbReference type="AlphaFoldDB" id="A0A2R6R7F2"/>
<dbReference type="OrthoDB" id="2771500at2759"/>
<dbReference type="STRING" id="98765.A0A2R6R7F2"/>
<dbReference type="Proteomes" id="UP000186601">
    <property type="component" value="Unassembled WGS sequence"/>
</dbReference>
<accession>A0A2R6R7F2</accession>
<comment type="caution">
    <text evidence="1">The sequence shown here is derived from an EMBL/GenBank/DDBJ whole genome shotgun (WGS) entry which is preliminary data.</text>
</comment>
<sequence>MATKLQATNPQATKSQAVNRETIANLSKNHEAVQRLFTTIASVLMTAPKRDLGLCDEWDRLTKTYHDLYRQSQLNASTCADFLGTLETSLAPLSSDSGDRVIKARRQTIKAVIEMITVHHESAQTNSWKFYELADEVEKFSYKALDALEPKAEGGFWANLWSGAASRYQLIRENTRASYNANLREAKKACLPLIACLREYSRGGHPE</sequence>
<name>A0A2R6R7F2_9APHY</name>
<organism evidence="1 2">
    <name type="scientific">Hermanssonia centrifuga</name>
    <dbReference type="NCBI Taxonomy" id="98765"/>
    <lineage>
        <taxon>Eukaryota</taxon>
        <taxon>Fungi</taxon>
        <taxon>Dikarya</taxon>
        <taxon>Basidiomycota</taxon>
        <taxon>Agaricomycotina</taxon>
        <taxon>Agaricomycetes</taxon>
        <taxon>Polyporales</taxon>
        <taxon>Meruliaceae</taxon>
        <taxon>Hermanssonia</taxon>
    </lineage>
</organism>
<keyword evidence="2" id="KW-1185">Reference proteome</keyword>
<dbReference type="EMBL" id="MLYV02000268">
    <property type="protein sequence ID" value="PSS22686.1"/>
    <property type="molecule type" value="Genomic_DNA"/>
</dbReference>
<proteinExistence type="predicted"/>
<evidence type="ECO:0000313" key="2">
    <source>
        <dbReference type="Proteomes" id="UP000186601"/>
    </source>
</evidence>
<evidence type="ECO:0000313" key="1">
    <source>
        <dbReference type="EMBL" id="PSS22686.1"/>
    </source>
</evidence>
<gene>
    <name evidence="1" type="ORF">PHLCEN_2v3006</name>
</gene>
<protein>
    <submittedName>
        <fullName evidence="1">Uncharacterized protein</fullName>
    </submittedName>
</protein>